<feature type="modified residue" description="Phosphohistidine" evidence="1">
    <location>
        <position position="64"/>
    </location>
</feature>
<dbReference type="GO" id="GO:0004672">
    <property type="term" value="F:protein kinase activity"/>
    <property type="evidence" value="ECO:0007669"/>
    <property type="project" value="UniProtKB-ARBA"/>
</dbReference>
<protein>
    <submittedName>
        <fullName evidence="3">Hpt domain protein</fullName>
    </submittedName>
</protein>
<evidence type="ECO:0000313" key="3">
    <source>
        <dbReference type="EMBL" id="QDU87987.1"/>
    </source>
</evidence>
<dbReference type="OrthoDB" id="282064at2"/>
<dbReference type="RefSeq" id="WP_145282425.1">
    <property type="nucleotide sequence ID" value="NZ_CP036291.1"/>
</dbReference>
<evidence type="ECO:0000256" key="1">
    <source>
        <dbReference type="PROSITE-ProRule" id="PRU00110"/>
    </source>
</evidence>
<feature type="domain" description="HPt" evidence="2">
    <location>
        <begin position="25"/>
        <end position="118"/>
    </location>
</feature>
<dbReference type="EMBL" id="CP036291">
    <property type="protein sequence ID" value="QDU87987.1"/>
    <property type="molecule type" value="Genomic_DNA"/>
</dbReference>
<evidence type="ECO:0000259" key="2">
    <source>
        <dbReference type="PROSITE" id="PS50894"/>
    </source>
</evidence>
<dbReference type="GO" id="GO:0000160">
    <property type="term" value="P:phosphorelay signal transduction system"/>
    <property type="evidence" value="ECO:0007669"/>
    <property type="project" value="InterPro"/>
</dbReference>
<evidence type="ECO:0000313" key="4">
    <source>
        <dbReference type="Proteomes" id="UP000317429"/>
    </source>
</evidence>
<dbReference type="PROSITE" id="PS50894">
    <property type="entry name" value="HPT"/>
    <property type="match status" value="1"/>
</dbReference>
<dbReference type="SUPFAM" id="SSF47226">
    <property type="entry name" value="Histidine-containing phosphotransfer domain, HPT domain"/>
    <property type="match status" value="1"/>
</dbReference>
<dbReference type="AlphaFoldDB" id="A0A518D939"/>
<accession>A0A518D939</accession>
<keyword evidence="1" id="KW-0597">Phosphoprotein</keyword>
<name>A0A518D939_9BACT</name>
<keyword evidence="4" id="KW-1185">Reference proteome</keyword>
<proteinExistence type="predicted"/>
<dbReference type="Pfam" id="PF01627">
    <property type="entry name" value="Hpt"/>
    <property type="match status" value="1"/>
</dbReference>
<dbReference type="Gene3D" id="1.20.120.160">
    <property type="entry name" value="HPT domain"/>
    <property type="match status" value="1"/>
</dbReference>
<sequence>MDSQDLQRLSDVIDVDDLMRRCLGNIDFASRILGLLTGRCEADLVELEHAIENADVQRIGSVAHRLKGATASGAAHRVSRKADELCRAAATESQEAVSRIFTELRDEWGLLADSLAAPAALSV</sequence>
<organism evidence="3 4">
    <name type="scientific">Pirellulimonas nuda</name>
    <dbReference type="NCBI Taxonomy" id="2528009"/>
    <lineage>
        <taxon>Bacteria</taxon>
        <taxon>Pseudomonadati</taxon>
        <taxon>Planctomycetota</taxon>
        <taxon>Planctomycetia</taxon>
        <taxon>Pirellulales</taxon>
        <taxon>Lacipirellulaceae</taxon>
        <taxon>Pirellulimonas</taxon>
    </lineage>
</organism>
<dbReference type="InterPro" id="IPR036641">
    <property type="entry name" value="HPT_dom_sf"/>
</dbReference>
<dbReference type="Proteomes" id="UP000317429">
    <property type="component" value="Chromosome"/>
</dbReference>
<dbReference type="InterPro" id="IPR008207">
    <property type="entry name" value="Sig_transdc_His_kin_Hpt_dom"/>
</dbReference>
<dbReference type="KEGG" id="pnd:Pla175_13560"/>
<gene>
    <name evidence="3" type="ORF">Pla175_13560</name>
</gene>
<reference evidence="3 4" key="1">
    <citation type="submission" date="2019-02" db="EMBL/GenBank/DDBJ databases">
        <title>Deep-cultivation of Planctomycetes and their phenomic and genomic characterization uncovers novel biology.</title>
        <authorList>
            <person name="Wiegand S."/>
            <person name="Jogler M."/>
            <person name="Boedeker C."/>
            <person name="Pinto D."/>
            <person name="Vollmers J."/>
            <person name="Rivas-Marin E."/>
            <person name="Kohn T."/>
            <person name="Peeters S.H."/>
            <person name="Heuer A."/>
            <person name="Rast P."/>
            <person name="Oberbeckmann S."/>
            <person name="Bunk B."/>
            <person name="Jeske O."/>
            <person name="Meyerdierks A."/>
            <person name="Storesund J.E."/>
            <person name="Kallscheuer N."/>
            <person name="Luecker S."/>
            <person name="Lage O.M."/>
            <person name="Pohl T."/>
            <person name="Merkel B.J."/>
            <person name="Hornburger P."/>
            <person name="Mueller R.-W."/>
            <person name="Bruemmer F."/>
            <person name="Labrenz M."/>
            <person name="Spormann A.M."/>
            <person name="Op den Camp H."/>
            <person name="Overmann J."/>
            <person name="Amann R."/>
            <person name="Jetten M.S.M."/>
            <person name="Mascher T."/>
            <person name="Medema M.H."/>
            <person name="Devos D.P."/>
            <person name="Kaster A.-K."/>
            <person name="Ovreas L."/>
            <person name="Rohde M."/>
            <person name="Galperin M.Y."/>
            <person name="Jogler C."/>
        </authorList>
    </citation>
    <scope>NUCLEOTIDE SEQUENCE [LARGE SCALE GENOMIC DNA]</scope>
    <source>
        <strain evidence="3 4">Pla175</strain>
    </source>
</reference>